<accession>A0ACB6ZG02</accession>
<reference evidence="1" key="2">
    <citation type="journal article" date="2020" name="Nat. Commun.">
        <title>Large-scale genome sequencing of mycorrhizal fungi provides insights into the early evolution of symbiotic traits.</title>
        <authorList>
            <person name="Miyauchi S."/>
            <person name="Kiss E."/>
            <person name="Kuo A."/>
            <person name="Drula E."/>
            <person name="Kohler A."/>
            <person name="Sanchez-Garcia M."/>
            <person name="Morin E."/>
            <person name="Andreopoulos B."/>
            <person name="Barry K.W."/>
            <person name="Bonito G."/>
            <person name="Buee M."/>
            <person name="Carver A."/>
            <person name="Chen C."/>
            <person name="Cichocki N."/>
            <person name="Clum A."/>
            <person name="Culley D."/>
            <person name="Crous P.W."/>
            <person name="Fauchery L."/>
            <person name="Girlanda M."/>
            <person name="Hayes R.D."/>
            <person name="Keri Z."/>
            <person name="LaButti K."/>
            <person name="Lipzen A."/>
            <person name="Lombard V."/>
            <person name="Magnuson J."/>
            <person name="Maillard F."/>
            <person name="Murat C."/>
            <person name="Nolan M."/>
            <person name="Ohm R.A."/>
            <person name="Pangilinan J."/>
            <person name="Pereira M.F."/>
            <person name="Perotto S."/>
            <person name="Peter M."/>
            <person name="Pfister S."/>
            <person name="Riley R."/>
            <person name="Sitrit Y."/>
            <person name="Stielow J.B."/>
            <person name="Szollosi G."/>
            <person name="Zifcakova L."/>
            <person name="Stursova M."/>
            <person name="Spatafora J.W."/>
            <person name="Tedersoo L."/>
            <person name="Vaario L.M."/>
            <person name="Yamada A."/>
            <person name="Yan M."/>
            <person name="Wang P."/>
            <person name="Xu J."/>
            <person name="Bruns T."/>
            <person name="Baldrian P."/>
            <person name="Vilgalys R."/>
            <person name="Dunand C."/>
            <person name="Henrissat B."/>
            <person name="Grigoriev I.V."/>
            <person name="Hibbett D."/>
            <person name="Nagy L.G."/>
            <person name="Martin F.M."/>
        </authorList>
    </citation>
    <scope>NUCLEOTIDE SEQUENCE</scope>
    <source>
        <strain evidence="1">P2</strain>
    </source>
</reference>
<gene>
    <name evidence="1" type="ORF">BDM02DRAFT_3187371</name>
</gene>
<organism evidence="1 2">
    <name type="scientific">Thelephora ganbajun</name>
    <name type="common">Ganba fungus</name>
    <dbReference type="NCBI Taxonomy" id="370292"/>
    <lineage>
        <taxon>Eukaryota</taxon>
        <taxon>Fungi</taxon>
        <taxon>Dikarya</taxon>
        <taxon>Basidiomycota</taxon>
        <taxon>Agaricomycotina</taxon>
        <taxon>Agaricomycetes</taxon>
        <taxon>Thelephorales</taxon>
        <taxon>Thelephoraceae</taxon>
        <taxon>Thelephora</taxon>
    </lineage>
</organism>
<dbReference type="Proteomes" id="UP000886501">
    <property type="component" value="Unassembled WGS sequence"/>
</dbReference>
<protein>
    <submittedName>
        <fullName evidence="1">Uncharacterized protein</fullName>
    </submittedName>
</protein>
<comment type="caution">
    <text evidence="1">The sequence shown here is derived from an EMBL/GenBank/DDBJ whole genome shotgun (WGS) entry which is preliminary data.</text>
</comment>
<reference evidence="1" key="1">
    <citation type="submission" date="2019-10" db="EMBL/GenBank/DDBJ databases">
        <authorList>
            <consortium name="DOE Joint Genome Institute"/>
            <person name="Kuo A."/>
            <person name="Miyauchi S."/>
            <person name="Kiss E."/>
            <person name="Drula E."/>
            <person name="Kohler A."/>
            <person name="Sanchez-Garcia M."/>
            <person name="Andreopoulos B."/>
            <person name="Barry K.W."/>
            <person name="Bonito G."/>
            <person name="Buee M."/>
            <person name="Carver A."/>
            <person name="Chen C."/>
            <person name="Cichocki N."/>
            <person name="Clum A."/>
            <person name="Culley D."/>
            <person name="Crous P.W."/>
            <person name="Fauchery L."/>
            <person name="Girlanda M."/>
            <person name="Hayes R."/>
            <person name="Keri Z."/>
            <person name="Labutti K."/>
            <person name="Lipzen A."/>
            <person name="Lombard V."/>
            <person name="Magnuson J."/>
            <person name="Maillard F."/>
            <person name="Morin E."/>
            <person name="Murat C."/>
            <person name="Nolan M."/>
            <person name="Ohm R."/>
            <person name="Pangilinan J."/>
            <person name="Pereira M."/>
            <person name="Perotto S."/>
            <person name="Peter M."/>
            <person name="Riley R."/>
            <person name="Sitrit Y."/>
            <person name="Stielow B."/>
            <person name="Szollosi G."/>
            <person name="Zifcakova L."/>
            <person name="Stursova M."/>
            <person name="Spatafora J.W."/>
            <person name="Tedersoo L."/>
            <person name="Vaario L.-M."/>
            <person name="Yamada A."/>
            <person name="Yan M."/>
            <person name="Wang P."/>
            <person name="Xu J."/>
            <person name="Bruns T."/>
            <person name="Baldrian P."/>
            <person name="Vilgalys R."/>
            <person name="Henrissat B."/>
            <person name="Grigoriev I.V."/>
            <person name="Hibbett D."/>
            <person name="Nagy L.G."/>
            <person name="Martin F.M."/>
        </authorList>
    </citation>
    <scope>NUCLEOTIDE SEQUENCE</scope>
    <source>
        <strain evidence="1">P2</strain>
    </source>
</reference>
<proteinExistence type="predicted"/>
<name>A0ACB6ZG02_THEGA</name>
<keyword evidence="2" id="KW-1185">Reference proteome</keyword>
<dbReference type="EMBL" id="MU118019">
    <property type="protein sequence ID" value="KAF9648091.1"/>
    <property type="molecule type" value="Genomic_DNA"/>
</dbReference>
<evidence type="ECO:0000313" key="2">
    <source>
        <dbReference type="Proteomes" id="UP000886501"/>
    </source>
</evidence>
<evidence type="ECO:0000313" key="1">
    <source>
        <dbReference type="EMBL" id="KAF9648091.1"/>
    </source>
</evidence>
<sequence length="269" mass="30460">MLCDLNPTTTPEPTTLRSLQRYASHQTELIESLLDPSSPNHHFRDCDDEYWVQFWLSVWDKDPDSLDETEKVEGDPDPIDGSPILSDVVPSNRDVMNQPGAYREAEEFALSVCGGAAKYDGLVIAGQPGIGKSVFLLRILLRRLALKLPTALQIRPNHALLFCRGGVKEFSRLENRSVYHPLKSEHGPPGRIWVLVDSNRELHEPAPAFQEGFFFVVEVSSPRPSRHEWIRGIRSMSFYMKSWSFMEVLQAQVDLPAGIHNTYIFTAGR</sequence>